<gene>
    <name evidence="1" type="ORF">O1611_g3679</name>
</gene>
<organism evidence="1 2">
    <name type="scientific">Lasiodiplodia mahajangana</name>
    <dbReference type="NCBI Taxonomy" id="1108764"/>
    <lineage>
        <taxon>Eukaryota</taxon>
        <taxon>Fungi</taxon>
        <taxon>Dikarya</taxon>
        <taxon>Ascomycota</taxon>
        <taxon>Pezizomycotina</taxon>
        <taxon>Dothideomycetes</taxon>
        <taxon>Dothideomycetes incertae sedis</taxon>
        <taxon>Botryosphaeriales</taxon>
        <taxon>Botryosphaeriaceae</taxon>
        <taxon>Lasiodiplodia</taxon>
    </lineage>
</organism>
<name>A0ACC2JRG5_9PEZI</name>
<evidence type="ECO:0000313" key="1">
    <source>
        <dbReference type="EMBL" id="KAJ8129954.1"/>
    </source>
</evidence>
<dbReference type="EMBL" id="JAPUUL010000618">
    <property type="protein sequence ID" value="KAJ8129954.1"/>
    <property type="molecule type" value="Genomic_DNA"/>
</dbReference>
<dbReference type="Proteomes" id="UP001153332">
    <property type="component" value="Unassembled WGS sequence"/>
</dbReference>
<reference evidence="1" key="1">
    <citation type="submission" date="2022-12" db="EMBL/GenBank/DDBJ databases">
        <title>Genome Sequence of Lasiodiplodia mahajangana.</title>
        <authorList>
            <person name="Buettner E."/>
        </authorList>
    </citation>
    <scope>NUCLEOTIDE SEQUENCE</scope>
    <source>
        <strain evidence="1">VT137</strain>
    </source>
</reference>
<proteinExistence type="predicted"/>
<sequence length="450" mass="51497">MEESKLLLPITLASVSLDGLHAKYQELRSKYRNTKREFLITSEAIDNEIIKLNHTKRPSRQGVKKHERLVFAAIYNKYDTYLEALQNVRNILSRCLKELVKDYGSGSFHMRARHFRKQRRNLERKITAVTRRKIMAQVSPHAFQGAMVDEAIYAIAPKKLRLDDEINKEELVQWAYIDQFICPHGVPQSPGCPLSNQARDDAAQRRFRADVMKAYGAPDGNFAWCVVLGRFLPNHLIATTHIVGDNLGEVAANHIFGQAHGEAGNGHLVSPQNGLPMAAFYEKLLYDGAIVFEPVDEAATEWKIIVLDDKLRTSEAGSVCWPYGRKLHNRKLSFVNSFRPSKQYLWFSYCVNILRRQRLEVAGWWKDSSLLNDKAIWATPGQYFRRSTIRSMVRLIGNLDEEDAAIMAKRFPALNADSNADTARLDDLIISKVLVKEDKRPQENEYCDFC</sequence>
<keyword evidence="2" id="KW-1185">Reference proteome</keyword>
<evidence type="ECO:0000313" key="2">
    <source>
        <dbReference type="Proteomes" id="UP001153332"/>
    </source>
</evidence>
<protein>
    <submittedName>
        <fullName evidence="1">Uncharacterized protein</fullName>
    </submittedName>
</protein>
<accession>A0ACC2JRG5</accession>
<comment type="caution">
    <text evidence="1">The sequence shown here is derived from an EMBL/GenBank/DDBJ whole genome shotgun (WGS) entry which is preliminary data.</text>
</comment>